<comment type="caution">
    <text evidence="3">The sequence shown here is derived from an EMBL/GenBank/DDBJ whole genome shotgun (WGS) entry which is preliminary data.</text>
</comment>
<organism evidence="3 4">
    <name type="scientific">Emericellopsis cladophorae</name>
    <dbReference type="NCBI Taxonomy" id="2686198"/>
    <lineage>
        <taxon>Eukaryota</taxon>
        <taxon>Fungi</taxon>
        <taxon>Dikarya</taxon>
        <taxon>Ascomycota</taxon>
        <taxon>Pezizomycotina</taxon>
        <taxon>Sordariomycetes</taxon>
        <taxon>Hypocreomycetidae</taxon>
        <taxon>Hypocreales</taxon>
        <taxon>Bionectriaceae</taxon>
        <taxon>Emericellopsis</taxon>
    </lineage>
</organism>
<accession>A0A9P9XX77</accession>
<reference evidence="3" key="1">
    <citation type="journal article" date="2021" name="J Fungi (Basel)">
        <title>Genomic and Metabolomic Analyses of the Marine Fungus Emericellopsis cladophorae: Insights into Saltwater Adaptability Mechanisms and Its Biosynthetic Potential.</title>
        <authorList>
            <person name="Goncalves M.F.M."/>
            <person name="Hilario S."/>
            <person name="Van de Peer Y."/>
            <person name="Esteves A.C."/>
            <person name="Alves A."/>
        </authorList>
    </citation>
    <scope>NUCLEOTIDE SEQUENCE</scope>
    <source>
        <strain evidence="3">MUM 19.33</strain>
    </source>
</reference>
<dbReference type="InterPro" id="IPR005804">
    <property type="entry name" value="FA_desaturase_dom"/>
</dbReference>
<keyword evidence="4" id="KW-1185">Reference proteome</keyword>
<feature type="domain" description="Fatty acid desaturase" evidence="2">
    <location>
        <begin position="135"/>
        <end position="363"/>
    </location>
</feature>
<name>A0A9P9XX77_9HYPO</name>
<dbReference type="GO" id="GO:0006629">
    <property type="term" value="P:lipid metabolic process"/>
    <property type="evidence" value="ECO:0007669"/>
    <property type="project" value="InterPro"/>
</dbReference>
<dbReference type="Pfam" id="PF00487">
    <property type="entry name" value="FA_desaturase"/>
    <property type="match status" value="1"/>
</dbReference>
<feature type="transmembrane region" description="Helical" evidence="1">
    <location>
        <begin position="115"/>
        <end position="136"/>
    </location>
</feature>
<dbReference type="PANTHER" id="PTHR36459:SF1">
    <property type="entry name" value="FATTY ACID DESATURASE DOMAIN-CONTAINING PROTEIN-RELATED"/>
    <property type="match status" value="1"/>
</dbReference>
<protein>
    <recommendedName>
        <fullName evidence="2">Fatty acid desaturase domain-containing protein</fullName>
    </recommendedName>
</protein>
<dbReference type="AlphaFoldDB" id="A0A9P9XX77"/>
<dbReference type="OrthoDB" id="1470350at2759"/>
<evidence type="ECO:0000313" key="4">
    <source>
        <dbReference type="Proteomes" id="UP001055219"/>
    </source>
</evidence>
<dbReference type="Proteomes" id="UP001055219">
    <property type="component" value="Unassembled WGS sequence"/>
</dbReference>
<dbReference type="PANTHER" id="PTHR36459">
    <property type="entry name" value="ORF"/>
    <property type="match status" value="1"/>
</dbReference>
<dbReference type="EMBL" id="JAGIXG020000047">
    <property type="protein sequence ID" value="KAI6779380.1"/>
    <property type="molecule type" value="Genomic_DNA"/>
</dbReference>
<proteinExistence type="predicted"/>
<keyword evidence="1" id="KW-1133">Transmembrane helix</keyword>
<evidence type="ECO:0000259" key="2">
    <source>
        <dbReference type="Pfam" id="PF00487"/>
    </source>
</evidence>
<sequence length="429" mass="50420">MADIFYDPNLTQADRLVLECLEGDIKTRVERADTDRQHEDPIRADHLDRQNTTIATLNALNDPKSAHFVPTVLNGLDLHTQPLPKWVNRWLLQPYVRLAQPVVRHETDVVMFSHLLLYFTTSVPSALFLFWHFTWIHGIAHTIMQLSYVGTYTLMQHQHIHQRGILNKSFWLFDAVYPYITDPLMGHSWNSYYYHHVKHHHVEGNGPDDLSSTLRYQRDNVWHFLHYVGRFYVLIWLDLPRYFLSKGKTGLALKAASWEFTWYATLATLLRLNKHATIFVFLIPFLLLRVGLMVGNWGQHCFVDFDEPDSDYRSSITLIDVPSNRHCFNDGYHTSHHLNPLRHWRDHPLAFVKGKDLYASQHALTFHNIDYIMITVRVLTKNYRALAECLVPMGDQISMTMEERMAMLESHTRQFTEEDIRRKFPSKGQ</sequence>
<dbReference type="GeneID" id="75831679"/>
<evidence type="ECO:0000313" key="3">
    <source>
        <dbReference type="EMBL" id="KAI6779380.1"/>
    </source>
</evidence>
<keyword evidence="1" id="KW-0472">Membrane</keyword>
<dbReference type="RefSeq" id="XP_051360236.1">
    <property type="nucleotide sequence ID" value="XM_051508621.1"/>
</dbReference>
<evidence type="ECO:0000256" key="1">
    <source>
        <dbReference type="SAM" id="Phobius"/>
    </source>
</evidence>
<gene>
    <name evidence="3" type="ORF">J7T54_005194</name>
</gene>
<keyword evidence="1" id="KW-0812">Transmembrane</keyword>
<reference evidence="3" key="2">
    <citation type="submission" date="2022-07" db="EMBL/GenBank/DDBJ databases">
        <authorList>
            <person name="Goncalves M.F.M."/>
            <person name="Hilario S."/>
            <person name="Van De Peer Y."/>
            <person name="Esteves A.C."/>
            <person name="Alves A."/>
        </authorList>
    </citation>
    <scope>NUCLEOTIDE SEQUENCE</scope>
    <source>
        <strain evidence="3">MUM 19.33</strain>
    </source>
</reference>